<reference evidence="1" key="2">
    <citation type="journal article" date="2015" name="Fish Shellfish Immunol.">
        <title>Early steps in the European eel (Anguilla anguilla)-Vibrio vulnificus interaction in the gills: Role of the RtxA13 toxin.</title>
        <authorList>
            <person name="Callol A."/>
            <person name="Pajuelo D."/>
            <person name="Ebbesson L."/>
            <person name="Teles M."/>
            <person name="MacKenzie S."/>
            <person name="Amaro C."/>
        </authorList>
    </citation>
    <scope>NUCLEOTIDE SEQUENCE</scope>
</reference>
<protein>
    <submittedName>
        <fullName evidence="1">Uncharacterized protein</fullName>
    </submittedName>
</protein>
<organism evidence="1">
    <name type="scientific">Anguilla anguilla</name>
    <name type="common">European freshwater eel</name>
    <name type="synonym">Muraena anguilla</name>
    <dbReference type="NCBI Taxonomy" id="7936"/>
    <lineage>
        <taxon>Eukaryota</taxon>
        <taxon>Metazoa</taxon>
        <taxon>Chordata</taxon>
        <taxon>Craniata</taxon>
        <taxon>Vertebrata</taxon>
        <taxon>Euteleostomi</taxon>
        <taxon>Actinopterygii</taxon>
        <taxon>Neopterygii</taxon>
        <taxon>Teleostei</taxon>
        <taxon>Anguilliformes</taxon>
        <taxon>Anguillidae</taxon>
        <taxon>Anguilla</taxon>
    </lineage>
</organism>
<proteinExistence type="predicted"/>
<reference evidence="1" key="1">
    <citation type="submission" date="2014-11" db="EMBL/GenBank/DDBJ databases">
        <authorList>
            <person name="Amaro Gonzalez C."/>
        </authorList>
    </citation>
    <scope>NUCLEOTIDE SEQUENCE</scope>
</reference>
<sequence>MMSNILTGQQTGENSSQLLHISKLGGLRFFSQGTELQQSVMTS</sequence>
<name>A0A0E9TCT7_ANGAN</name>
<dbReference type="AlphaFoldDB" id="A0A0E9TCT7"/>
<accession>A0A0E9TCT7</accession>
<dbReference type="EMBL" id="GBXM01057171">
    <property type="protein sequence ID" value="JAH51406.1"/>
    <property type="molecule type" value="Transcribed_RNA"/>
</dbReference>
<evidence type="ECO:0000313" key="1">
    <source>
        <dbReference type="EMBL" id="JAH51406.1"/>
    </source>
</evidence>